<keyword evidence="4" id="KW-1185">Reference proteome</keyword>
<reference evidence="3 4" key="1">
    <citation type="submission" date="2016-10" db="EMBL/GenBank/DDBJ databases">
        <authorList>
            <person name="de Groot N.N."/>
        </authorList>
    </citation>
    <scope>NUCLEOTIDE SEQUENCE [LARGE SCALE GENOMIC DNA]</scope>
    <source>
        <strain evidence="3 4">DSM 18438</strain>
    </source>
</reference>
<feature type="domain" description="MOFRL" evidence="1">
    <location>
        <begin position="306"/>
        <end position="411"/>
    </location>
</feature>
<dbReference type="SUPFAM" id="SSF82544">
    <property type="entry name" value="GckA/TtuD-like"/>
    <property type="match status" value="1"/>
</dbReference>
<dbReference type="Pfam" id="PF05161">
    <property type="entry name" value="MOFRL"/>
    <property type="match status" value="1"/>
</dbReference>
<dbReference type="OrthoDB" id="9766552at2"/>
<gene>
    <name evidence="3" type="ORF">SAMN05660443_1420</name>
</gene>
<keyword evidence="3" id="KW-0808">Transferase</keyword>
<dbReference type="Proteomes" id="UP000199058">
    <property type="component" value="Unassembled WGS sequence"/>
</dbReference>
<dbReference type="EMBL" id="FOLH01000002">
    <property type="protein sequence ID" value="SFC06947.1"/>
    <property type="molecule type" value="Genomic_DNA"/>
</dbReference>
<dbReference type="InterPro" id="IPR039760">
    <property type="entry name" value="MOFRL_protein"/>
</dbReference>
<dbReference type="Gene3D" id="3.40.1480.10">
    <property type="entry name" value="MOFRL domain"/>
    <property type="match status" value="1"/>
</dbReference>
<dbReference type="AlphaFoldDB" id="A0A1I1G5C1"/>
<feature type="domain" description="MOFRL-associated" evidence="2">
    <location>
        <begin position="7"/>
        <end position="227"/>
    </location>
</feature>
<name>A0A1I1G5C1_9GAMM</name>
<dbReference type="Gene3D" id="3.40.50.10180">
    <property type="entry name" value="Glycerate kinase, MOFRL-like N-terminal domain"/>
    <property type="match status" value="1"/>
</dbReference>
<dbReference type="PANTHER" id="PTHR12227:SF0">
    <property type="entry name" value="GLYCERATE KINASE"/>
    <property type="match status" value="1"/>
</dbReference>
<evidence type="ECO:0000259" key="1">
    <source>
        <dbReference type="Pfam" id="PF05161"/>
    </source>
</evidence>
<dbReference type="PANTHER" id="PTHR12227">
    <property type="entry name" value="GLYCERATE KINASE"/>
    <property type="match status" value="1"/>
</dbReference>
<evidence type="ECO:0000259" key="2">
    <source>
        <dbReference type="Pfam" id="PF13660"/>
    </source>
</evidence>
<dbReference type="InterPro" id="IPR025286">
    <property type="entry name" value="MOFRL_assoc_dom"/>
</dbReference>
<dbReference type="InterPro" id="IPR007835">
    <property type="entry name" value="MOFRL"/>
</dbReference>
<protein>
    <submittedName>
        <fullName evidence="3">Glycerate 2-kinase</fullName>
    </submittedName>
</protein>
<dbReference type="InterPro" id="IPR038614">
    <property type="entry name" value="GK_N_sf"/>
</dbReference>
<organism evidence="3 4">
    <name type="scientific">Marinospirillum celere</name>
    <dbReference type="NCBI Taxonomy" id="1122252"/>
    <lineage>
        <taxon>Bacteria</taxon>
        <taxon>Pseudomonadati</taxon>
        <taxon>Pseudomonadota</taxon>
        <taxon>Gammaproteobacteria</taxon>
        <taxon>Oceanospirillales</taxon>
        <taxon>Oceanospirillaceae</taxon>
        <taxon>Marinospirillum</taxon>
    </lineage>
</organism>
<sequence length="418" mass="44413">MKTEELLNQLLEAALKAAQPEEQLARLKLEPVKGKTLVLGAGKASAAMAQALEKIWPDPLTGLVVTRYGYAVPCEHIEVIEAAHPIPDENSQLAAQRLLAMTKTLTADDRVLLLISGGGSSLLSLAADPLSFAEKQALNQALLHSGASISEINCVRRHLSAIKGGRLAAACQPAQVINLLISDVPGDNPLDIASGPGVPDPTRCSDALKILERYQIKIPDSLRRALEDGQLESIKPEAFAPGQIQTHLLAAPRQSLLAAAKVAEQQGISTHLLGDALEGESREVAKVMAGIIQSCRLHQQPFKTPCLLLSGGETTVTLKGKGSGGPNAEFMLALAIALKGQEGVYALAVDTDGVDGAEEIAGAWISPETLDKARQLNLNPEAYLDNNDAHYFFQQLDQAIITGPTLTNVNDFRALLLL</sequence>
<dbReference type="GO" id="GO:0005737">
    <property type="term" value="C:cytoplasm"/>
    <property type="evidence" value="ECO:0007669"/>
    <property type="project" value="TreeGrafter"/>
</dbReference>
<dbReference type="FunFam" id="3.40.1480.10:FF:000002">
    <property type="entry name" value="Glycerate kinase"/>
    <property type="match status" value="1"/>
</dbReference>
<dbReference type="STRING" id="1122252.SAMN05660443_1420"/>
<evidence type="ECO:0000313" key="4">
    <source>
        <dbReference type="Proteomes" id="UP000199058"/>
    </source>
</evidence>
<proteinExistence type="predicted"/>
<dbReference type="Pfam" id="PF13660">
    <property type="entry name" value="DUF4147"/>
    <property type="match status" value="1"/>
</dbReference>
<keyword evidence="3" id="KW-0418">Kinase</keyword>
<dbReference type="InterPro" id="IPR037035">
    <property type="entry name" value="GK-like_C_sf"/>
</dbReference>
<accession>A0A1I1G5C1</accession>
<dbReference type="GO" id="GO:0008887">
    <property type="term" value="F:glycerate kinase activity"/>
    <property type="evidence" value="ECO:0007669"/>
    <property type="project" value="InterPro"/>
</dbReference>
<dbReference type="RefSeq" id="WP_091961195.1">
    <property type="nucleotide sequence ID" value="NZ_FOLH01000002.1"/>
</dbReference>
<evidence type="ECO:0000313" key="3">
    <source>
        <dbReference type="EMBL" id="SFC06947.1"/>
    </source>
</evidence>